<keyword evidence="3" id="KW-0804">Transcription</keyword>
<dbReference type="EMBL" id="JBHSBN010000003">
    <property type="protein sequence ID" value="MFC4105664.1"/>
    <property type="molecule type" value="Genomic_DNA"/>
</dbReference>
<dbReference type="InterPro" id="IPR052362">
    <property type="entry name" value="HTH-GbsR_regulator"/>
</dbReference>
<feature type="domain" description="HTH marR-type" evidence="4">
    <location>
        <begin position="19"/>
        <end position="75"/>
    </location>
</feature>
<evidence type="ECO:0000313" key="5">
    <source>
        <dbReference type="EMBL" id="MFC4105664.1"/>
    </source>
</evidence>
<evidence type="ECO:0000313" key="6">
    <source>
        <dbReference type="Proteomes" id="UP001595868"/>
    </source>
</evidence>
<dbReference type="InterPro" id="IPR000835">
    <property type="entry name" value="HTH_MarR-typ"/>
</dbReference>
<dbReference type="Pfam" id="PF12802">
    <property type="entry name" value="MarR_2"/>
    <property type="match status" value="1"/>
</dbReference>
<dbReference type="InterPro" id="IPR036390">
    <property type="entry name" value="WH_DNA-bd_sf"/>
</dbReference>
<evidence type="ECO:0000259" key="4">
    <source>
        <dbReference type="Pfam" id="PF12802"/>
    </source>
</evidence>
<organism evidence="5 6">
    <name type="scientific">Micromonospora zhanjiangensis</name>
    <dbReference type="NCBI Taxonomy" id="1522057"/>
    <lineage>
        <taxon>Bacteria</taxon>
        <taxon>Bacillati</taxon>
        <taxon>Actinomycetota</taxon>
        <taxon>Actinomycetes</taxon>
        <taxon>Micromonosporales</taxon>
        <taxon>Micromonosporaceae</taxon>
        <taxon>Micromonospora</taxon>
    </lineage>
</organism>
<dbReference type="PANTHER" id="PTHR38465:SF2">
    <property type="entry name" value="HTH-TYPE TRANSCRIPTIONAL REGULATOR MMPR5"/>
    <property type="match status" value="1"/>
</dbReference>
<sequence length="156" mass="17316">MSPERRYAEEAGVLMAGLGLPPAAGKLFGWLMICEPAAQTSGQLVEQLGLSKGSVSTNMRLLENVGMVRRVPAPGRRGHAYQVAPDTMMRVAADPTQFRRFRELMDRGVTLAGGEDASRADRLRVTRDFYAFLERELPKLVARFRSEYPSKGENDD</sequence>
<comment type="caution">
    <text evidence="5">The sequence shown here is derived from an EMBL/GenBank/DDBJ whole genome shotgun (WGS) entry which is preliminary data.</text>
</comment>
<evidence type="ECO:0000256" key="2">
    <source>
        <dbReference type="ARBA" id="ARBA00023125"/>
    </source>
</evidence>
<dbReference type="Gene3D" id="1.10.10.10">
    <property type="entry name" value="Winged helix-like DNA-binding domain superfamily/Winged helix DNA-binding domain"/>
    <property type="match status" value="1"/>
</dbReference>
<dbReference type="RefSeq" id="WP_377543109.1">
    <property type="nucleotide sequence ID" value="NZ_JBHSBN010000003.1"/>
</dbReference>
<protein>
    <submittedName>
        <fullName evidence="5">GbsR/MarR family transcriptional regulator</fullName>
    </submittedName>
</protein>
<dbReference type="SUPFAM" id="SSF46785">
    <property type="entry name" value="Winged helix' DNA-binding domain"/>
    <property type="match status" value="1"/>
</dbReference>
<evidence type="ECO:0000256" key="1">
    <source>
        <dbReference type="ARBA" id="ARBA00023015"/>
    </source>
</evidence>
<keyword evidence="6" id="KW-1185">Reference proteome</keyword>
<keyword evidence="1" id="KW-0805">Transcription regulation</keyword>
<proteinExistence type="predicted"/>
<evidence type="ECO:0000256" key="3">
    <source>
        <dbReference type="ARBA" id="ARBA00023163"/>
    </source>
</evidence>
<reference evidence="6" key="1">
    <citation type="journal article" date="2019" name="Int. J. Syst. Evol. Microbiol.">
        <title>The Global Catalogue of Microorganisms (GCM) 10K type strain sequencing project: providing services to taxonomists for standard genome sequencing and annotation.</title>
        <authorList>
            <consortium name="The Broad Institute Genomics Platform"/>
            <consortium name="The Broad Institute Genome Sequencing Center for Infectious Disease"/>
            <person name="Wu L."/>
            <person name="Ma J."/>
        </authorList>
    </citation>
    <scope>NUCLEOTIDE SEQUENCE [LARGE SCALE GENOMIC DNA]</scope>
    <source>
        <strain evidence="6">2902at01</strain>
    </source>
</reference>
<accession>A0ABV8KHX4</accession>
<keyword evidence="2" id="KW-0238">DNA-binding</keyword>
<dbReference type="PANTHER" id="PTHR38465">
    <property type="entry name" value="HTH-TYPE TRANSCRIPTIONAL REGULATOR MJ1563-RELATED"/>
    <property type="match status" value="1"/>
</dbReference>
<name>A0ABV8KHX4_9ACTN</name>
<gene>
    <name evidence="5" type="ORF">ACFOX0_06900</name>
</gene>
<dbReference type="InterPro" id="IPR036388">
    <property type="entry name" value="WH-like_DNA-bd_sf"/>
</dbReference>
<dbReference type="Proteomes" id="UP001595868">
    <property type="component" value="Unassembled WGS sequence"/>
</dbReference>
<dbReference type="Gene3D" id="1.10.287.160">
    <property type="entry name" value="HR1 repeat"/>
    <property type="match status" value="1"/>
</dbReference>